<comment type="caution">
    <text evidence="1">The sequence shown here is derived from an EMBL/GenBank/DDBJ whole genome shotgun (WGS) entry which is preliminary data.</text>
</comment>
<name>A0A3S0AP02_9FLAO</name>
<dbReference type="EMBL" id="RQPJ01000002">
    <property type="protein sequence ID" value="RTE54469.1"/>
    <property type="molecule type" value="Genomic_DNA"/>
</dbReference>
<accession>A0A3S0AP02</accession>
<evidence type="ECO:0000313" key="1">
    <source>
        <dbReference type="EMBL" id="RTE54469.1"/>
    </source>
</evidence>
<proteinExistence type="predicted"/>
<dbReference type="Proteomes" id="UP000267585">
    <property type="component" value="Unassembled WGS sequence"/>
</dbReference>
<evidence type="ECO:0000313" key="2">
    <source>
        <dbReference type="Proteomes" id="UP000267585"/>
    </source>
</evidence>
<keyword evidence="2" id="KW-1185">Reference proteome</keyword>
<sequence>MTTVYSSKFYTFYQSDADRCYFIDFGQKLVKLSFCQLLALRQRIQTISIEDHFDSDLNKHGFEILMLCNKEHLFLLNTFEILDLMELLGNALGVLGIANQIGLTSS</sequence>
<dbReference type="RefSeq" id="WP_126161202.1">
    <property type="nucleotide sequence ID" value="NZ_RQPJ01000002.1"/>
</dbReference>
<gene>
    <name evidence="1" type="ORF">EHW67_04700</name>
</gene>
<protein>
    <submittedName>
        <fullName evidence="1">Uncharacterized protein</fullName>
    </submittedName>
</protein>
<dbReference type="AlphaFoldDB" id="A0A3S0AP02"/>
<organism evidence="1 2">
    <name type="scientific">Arenibacter aquaticus</name>
    <dbReference type="NCBI Taxonomy" id="2489054"/>
    <lineage>
        <taxon>Bacteria</taxon>
        <taxon>Pseudomonadati</taxon>
        <taxon>Bacteroidota</taxon>
        <taxon>Flavobacteriia</taxon>
        <taxon>Flavobacteriales</taxon>
        <taxon>Flavobacteriaceae</taxon>
        <taxon>Arenibacter</taxon>
    </lineage>
</organism>
<dbReference type="OrthoDB" id="1442094at2"/>
<reference evidence="1 2" key="1">
    <citation type="submission" date="2018-11" db="EMBL/GenBank/DDBJ databases">
        <title>Arenibacter aquaticus sp.nov., a marine bacterium isolated from surface seawater in the South China Sea.</title>
        <authorList>
            <person name="Guo J."/>
            <person name="Sun J."/>
        </authorList>
    </citation>
    <scope>NUCLEOTIDE SEQUENCE [LARGE SCALE GENOMIC DNA]</scope>
    <source>
        <strain evidence="1 2">GUO666</strain>
    </source>
</reference>